<dbReference type="AlphaFoldDB" id="A0A238ZYE5"/>
<dbReference type="InterPro" id="IPR005182">
    <property type="entry name" value="YdbS-like_PH"/>
</dbReference>
<dbReference type="Pfam" id="PF03703">
    <property type="entry name" value="bPH_2"/>
    <property type="match status" value="1"/>
</dbReference>
<evidence type="ECO:0000256" key="1">
    <source>
        <dbReference type="SAM" id="MobiDB-lite"/>
    </source>
</evidence>
<organism evidence="4 5">
    <name type="scientific">Geodermatophilus saharensis</name>
    <dbReference type="NCBI Taxonomy" id="1137994"/>
    <lineage>
        <taxon>Bacteria</taxon>
        <taxon>Bacillati</taxon>
        <taxon>Actinomycetota</taxon>
        <taxon>Actinomycetes</taxon>
        <taxon>Geodermatophilales</taxon>
        <taxon>Geodermatophilaceae</taxon>
        <taxon>Geodermatophilus</taxon>
    </lineage>
</organism>
<accession>A0A238ZYE5</accession>
<dbReference type="Proteomes" id="UP000198386">
    <property type="component" value="Unassembled WGS sequence"/>
</dbReference>
<name>A0A238ZYE5_9ACTN</name>
<evidence type="ECO:0000256" key="2">
    <source>
        <dbReference type="SAM" id="Phobius"/>
    </source>
</evidence>
<evidence type="ECO:0000313" key="5">
    <source>
        <dbReference type="Proteomes" id="UP000198386"/>
    </source>
</evidence>
<dbReference type="RefSeq" id="WP_089402210.1">
    <property type="nucleotide sequence ID" value="NZ_FZOH01000001.1"/>
</dbReference>
<feature type="compositionally biased region" description="Basic residues" evidence="1">
    <location>
        <begin position="198"/>
        <end position="207"/>
    </location>
</feature>
<evidence type="ECO:0000313" key="4">
    <source>
        <dbReference type="EMBL" id="SNR87898.1"/>
    </source>
</evidence>
<gene>
    <name evidence="4" type="ORF">SAMN04488107_0406</name>
</gene>
<dbReference type="OrthoDB" id="4350422at2"/>
<sequence length="215" mass="23347">MPYPDKLLADDEEVVAHLHPHWTTLFWPVVRFLLVVGAASYLAALVPAGRQQGVLRMVLLAVALVVLAVAVVRPVLRWRTTHVVLTTHRVLVREGVLTRRGRDVALSRVTDVSCRRTLWERVVRSGTVTVESAGDGPPLVLRRLPDSDGVQALLAQLVDDADPFGAVASEQHAPDGGGDPWGDVPSDDGGADASRAGGRSRRSSRRAARYDVSRY</sequence>
<feature type="transmembrane region" description="Helical" evidence="2">
    <location>
        <begin position="58"/>
        <end position="76"/>
    </location>
</feature>
<proteinExistence type="predicted"/>
<dbReference type="PANTHER" id="PTHR37938:SF1">
    <property type="entry name" value="BLL0215 PROTEIN"/>
    <property type="match status" value="1"/>
</dbReference>
<feature type="transmembrane region" description="Helical" evidence="2">
    <location>
        <begin position="25"/>
        <end position="46"/>
    </location>
</feature>
<reference evidence="5" key="1">
    <citation type="submission" date="2017-06" db="EMBL/GenBank/DDBJ databases">
        <authorList>
            <person name="Varghese N."/>
            <person name="Submissions S."/>
        </authorList>
    </citation>
    <scope>NUCLEOTIDE SEQUENCE [LARGE SCALE GENOMIC DNA]</scope>
    <source>
        <strain evidence="5">DSM 45423</strain>
    </source>
</reference>
<feature type="region of interest" description="Disordered" evidence="1">
    <location>
        <begin position="167"/>
        <end position="215"/>
    </location>
</feature>
<keyword evidence="2" id="KW-0812">Transmembrane</keyword>
<feature type="domain" description="YdbS-like PH" evidence="3">
    <location>
        <begin position="78"/>
        <end position="152"/>
    </location>
</feature>
<evidence type="ECO:0000259" key="3">
    <source>
        <dbReference type="Pfam" id="PF03703"/>
    </source>
</evidence>
<dbReference type="EMBL" id="FZOH01000001">
    <property type="protein sequence ID" value="SNR87898.1"/>
    <property type="molecule type" value="Genomic_DNA"/>
</dbReference>
<dbReference type="PANTHER" id="PTHR37938">
    <property type="entry name" value="BLL0215 PROTEIN"/>
    <property type="match status" value="1"/>
</dbReference>
<keyword evidence="2" id="KW-1133">Transmembrane helix</keyword>
<protein>
    <submittedName>
        <fullName evidence="4">PH domain-containing protein</fullName>
    </submittedName>
</protein>
<keyword evidence="2" id="KW-0472">Membrane</keyword>
<keyword evidence="5" id="KW-1185">Reference proteome</keyword>